<feature type="transmembrane region" description="Helical" evidence="1">
    <location>
        <begin position="190"/>
        <end position="208"/>
    </location>
</feature>
<feature type="transmembrane region" description="Helical" evidence="1">
    <location>
        <begin position="214"/>
        <end position="234"/>
    </location>
</feature>
<dbReference type="Pfam" id="PF06912">
    <property type="entry name" value="DUF1275"/>
    <property type="match status" value="1"/>
</dbReference>
<protein>
    <submittedName>
        <fullName evidence="2">YoaK family protein</fullName>
    </submittedName>
</protein>
<dbReference type="AlphaFoldDB" id="A0AB39QUP5"/>
<keyword evidence="1" id="KW-0812">Transmembrane</keyword>
<evidence type="ECO:0000256" key="1">
    <source>
        <dbReference type="SAM" id="Phobius"/>
    </source>
</evidence>
<dbReference type="PANTHER" id="PTHR37488:SF2">
    <property type="entry name" value="DUF1275 DOMAIN-CONTAINING PROTEIN"/>
    <property type="match status" value="1"/>
</dbReference>
<organism evidence="2">
    <name type="scientific">Streptomyces sp. R39</name>
    <dbReference type="NCBI Taxonomy" id="3238631"/>
    <lineage>
        <taxon>Bacteria</taxon>
        <taxon>Bacillati</taxon>
        <taxon>Actinomycetota</taxon>
        <taxon>Actinomycetes</taxon>
        <taxon>Kitasatosporales</taxon>
        <taxon>Streptomycetaceae</taxon>
        <taxon>Streptomyces</taxon>
    </lineage>
</organism>
<evidence type="ECO:0000313" key="2">
    <source>
        <dbReference type="EMBL" id="XDQ47218.1"/>
    </source>
</evidence>
<reference evidence="2" key="1">
    <citation type="submission" date="2024-07" db="EMBL/GenBank/DDBJ databases">
        <authorList>
            <person name="Yu S.T."/>
        </authorList>
    </citation>
    <scope>NUCLEOTIDE SEQUENCE</scope>
    <source>
        <strain evidence="2">R39</strain>
    </source>
</reference>
<keyword evidence="1" id="KW-0472">Membrane</keyword>
<dbReference type="RefSeq" id="WP_369226189.1">
    <property type="nucleotide sequence ID" value="NZ_CP163441.1"/>
</dbReference>
<sequence length="246" mass="24943">MRRLLTDAFHTLIPPRDDRHGPLPPLMLTLTVVTGLVDAVSYLSLGHVFVANMTGNVVFLGFALAGAPDLSALASVVALAAFLAGALGGGRLGTRFAAHRGNLLKRATALQAVLVAVAVAVTAVADGRVTAGVQHTLIVFLGLAMGLQNAVARRLGVPDLTTTVLTLTLTGLAADSVPAGGAAPRPGRRILSVLAMLLGAFAGTGLLLHGHLVLTLGLALLLLAVTSLATHRLAAGDPAWTRPGPA</sequence>
<name>A0AB39QUP5_9ACTN</name>
<accession>A0AB39QUP5</accession>
<feature type="transmembrane region" description="Helical" evidence="1">
    <location>
        <begin position="131"/>
        <end position="151"/>
    </location>
</feature>
<proteinExistence type="predicted"/>
<dbReference type="EMBL" id="CP163441">
    <property type="protein sequence ID" value="XDQ47218.1"/>
    <property type="molecule type" value="Genomic_DNA"/>
</dbReference>
<feature type="transmembrane region" description="Helical" evidence="1">
    <location>
        <begin position="57"/>
        <end position="87"/>
    </location>
</feature>
<gene>
    <name evidence="2" type="ORF">AB5J52_35880</name>
</gene>
<dbReference type="PANTHER" id="PTHR37488">
    <property type="entry name" value="DUF1275 DOMAIN-CONTAINING PROTEIN"/>
    <property type="match status" value="1"/>
</dbReference>
<feature type="transmembrane region" description="Helical" evidence="1">
    <location>
        <begin position="107"/>
        <end position="125"/>
    </location>
</feature>
<dbReference type="InterPro" id="IPR010699">
    <property type="entry name" value="DUF1275"/>
</dbReference>
<keyword evidence="1" id="KW-1133">Transmembrane helix</keyword>